<evidence type="ECO:0000313" key="1">
    <source>
        <dbReference type="EMBL" id="EJY45554.1"/>
    </source>
</evidence>
<dbReference type="Proteomes" id="UP000006403">
    <property type="component" value="Unassembled WGS sequence"/>
</dbReference>
<dbReference type="PATRIC" id="fig|1134806.3.peg.1312"/>
<organism evidence="1 2">
    <name type="scientific">Enterococcus faecium 505</name>
    <dbReference type="NCBI Taxonomy" id="1134806"/>
    <lineage>
        <taxon>Bacteria</taxon>
        <taxon>Bacillati</taxon>
        <taxon>Bacillota</taxon>
        <taxon>Bacilli</taxon>
        <taxon>Lactobacillales</taxon>
        <taxon>Enterococcaceae</taxon>
        <taxon>Enterococcus</taxon>
    </lineage>
</organism>
<protein>
    <submittedName>
        <fullName evidence="1">Uncharacterized protein</fullName>
    </submittedName>
</protein>
<sequence>MQAFSCKKNKETGTQVYLENNQIRDAPLCVPLFSANRFFLIDSYPLAVFDL</sequence>
<reference evidence="1 2" key="1">
    <citation type="submission" date="2012-04" db="EMBL/GenBank/DDBJ databases">
        <authorList>
            <person name="Weinstock G."/>
            <person name="Sodergren E."/>
            <person name="Lobos E.A."/>
            <person name="Fulton L."/>
            <person name="Fulton R."/>
            <person name="Courtney L."/>
            <person name="Fronick C."/>
            <person name="O'Laughlin M."/>
            <person name="Godfrey J."/>
            <person name="Wilson R.M."/>
            <person name="Miner T."/>
            <person name="Farmer C."/>
            <person name="Delehaunty K."/>
            <person name="Cordes M."/>
            <person name="Minx P."/>
            <person name="Tomlinson C."/>
            <person name="Chen J."/>
            <person name="Wollam A."/>
            <person name="Pepin K.H."/>
            <person name="Bhonagiri V."/>
            <person name="Zhang X."/>
            <person name="Suruliraj S."/>
            <person name="Warren W."/>
            <person name="Mitreva M."/>
            <person name="Mardis E.R."/>
            <person name="Wilson R.K."/>
        </authorList>
    </citation>
    <scope>NUCLEOTIDE SEQUENCE [LARGE SCALE GENOMIC DNA]</scope>
    <source>
        <strain evidence="1 2">505</strain>
    </source>
</reference>
<gene>
    <name evidence="1" type="ORF">HMPREF1348_01377</name>
</gene>
<evidence type="ECO:0000313" key="2">
    <source>
        <dbReference type="Proteomes" id="UP000006403"/>
    </source>
</evidence>
<comment type="caution">
    <text evidence="1">The sequence shown here is derived from an EMBL/GenBank/DDBJ whole genome shotgun (WGS) entry which is preliminary data.</text>
</comment>
<proteinExistence type="predicted"/>
<dbReference type="HOGENOM" id="CLU_3098589_0_0_9"/>
<accession>J6YXT3</accession>
<name>J6YXT3_ENTFC</name>
<dbReference type="AlphaFoldDB" id="J6YXT3"/>
<dbReference type="EMBL" id="AMBL01000045">
    <property type="protein sequence ID" value="EJY45554.1"/>
    <property type="molecule type" value="Genomic_DNA"/>
</dbReference>